<dbReference type="Pfam" id="PF05239">
    <property type="entry name" value="PRC"/>
    <property type="match status" value="1"/>
</dbReference>
<name>A0ABN2P4C5_9ACTN</name>
<feature type="compositionally biased region" description="Low complexity" evidence="1">
    <location>
        <begin position="113"/>
        <end position="135"/>
    </location>
</feature>
<comment type="caution">
    <text evidence="4">The sequence shown here is derived from an EMBL/GenBank/DDBJ whole genome shotgun (WGS) entry which is preliminary data.</text>
</comment>
<keyword evidence="5" id="KW-1185">Reference proteome</keyword>
<evidence type="ECO:0000256" key="1">
    <source>
        <dbReference type="SAM" id="MobiDB-lite"/>
    </source>
</evidence>
<reference evidence="4 5" key="1">
    <citation type="journal article" date="2019" name="Int. J. Syst. Evol. Microbiol.">
        <title>The Global Catalogue of Microorganisms (GCM) 10K type strain sequencing project: providing services to taxonomists for standard genome sequencing and annotation.</title>
        <authorList>
            <consortium name="The Broad Institute Genomics Platform"/>
            <consortium name="The Broad Institute Genome Sequencing Center for Infectious Disease"/>
            <person name="Wu L."/>
            <person name="Ma J."/>
        </authorList>
    </citation>
    <scope>NUCLEOTIDE SEQUENCE [LARGE SCALE GENOMIC DNA]</scope>
    <source>
        <strain evidence="4 5">JCM 13581</strain>
    </source>
</reference>
<dbReference type="Pfam" id="PF09557">
    <property type="entry name" value="DUF2382"/>
    <property type="match status" value="1"/>
</dbReference>
<sequence>MITKDQISTVLDHPVYDTEGSKIGRAEQIFLDDTTDQPEWATVHMGMFGGKEAFLPLHDATVVEDHLEVPYDKDMVKDAPEVHVDDQGHMEEQEEERLYRYYGISPGGRRSADLPAADDPTALGGAAAPGLATAPPEGPAGRRDDAMTRSEEEMHVGVERRESGRARLRKHVVTEHVQQSVPVRHEEVRVEREPITEENRGEALSGPAFAEDEYEVTLHEERPVTHKETKPVERVRLTVEERTDEELVEGEVRKERIEAEGTEEKGRGHA</sequence>
<dbReference type="PANTHER" id="PTHR38463">
    <property type="entry name" value="STRESS RESPONSE PROTEIN YSNF"/>
    <property type="match status" value="1"/>
</dbReference>
<dbReference type="InterPro" id="IPR014747">
    <property type="entry name" value="Bac_photo_RC_H_C"/>
</dbReference>
<dbReference type="Proteomes" id="UP001501303">
    <property type="component" value="Unassembled WGS sequence"/>
</dbReference>
<evidence type="ECO:0000313" key="5">
    <source>
        <dbReference type="Proteomes" id="UP001501303"/>
    </source>
</evidence>
<feature type="domain" description="PRC-barrel" evidence="2">
    <location>
        <begin position="7"/>
        <end position="75"/>
    </location>
</feature>
<dbReference type="SUPFAM" id="SSF50346">
    <property type="entry name" value="PRC-barrel domain"/>
    <property type="match status" value="1"/>
</dbReference>
<dbReference type="EMBL" id="BAAAMJ010000016">
    <property type="protein sequence ID" value="GAA1910502.1"/>
    <property type="molecule type" value="Genomic_DNA"/>
</dbReference>
<organism evidence="4 5">
    <name type="scientific">Streptomyces sodiiphilus</name>
    <dbReference type="NCBI Taxonomy" id="226217"/>
    <lineage>
        <taxon>Bacteria</taxon>
        <taxon>Bacillati</taxon>
        <taxon>Actinomycetota</taxon>
        <taxon>Actinomycetes</taxon>
        <taxon>Kitasatosporales</taxon>
        <taxon>Streptomycetaceae</taxon>
        <taxon>Streptomyces</taxon>
    </lineage>
</organism>
<dbReference type="InterPro" id="IPR052967">
    <property type="entry name" value="Stress_Response_Assoc"/>
</dbReference>
<dbReference type="PANTHER" id="PTHR38463:SF1">
    <property type="entry name" value="STRESS RESPONSE PROTEIN YSNF"/>
    <property type="match status" value="1"/>
</dbReference>
<dbReference type="InterPro" id="IPR019060">
    <property type="entry name" value="DUF2382"/>
</dbReference>
<accession>A0ABN2P4C5</accession>
<protein>
    <submittedName>
        <fullName evidence="4">PRC and DUF2382 domain-containing protein</fullName>
    </submittedName>
</protein>
<feature type="compositionally biased region" description="Basic and acidic residues" evidence="1">
    <location>
        <begin position="140"/>
        <end position="165"/>
    </location>
</feature>
<dbReference type="InterPro" id="IPR011033">
    <property type="entry name" value="PRC_barrel-like_sf"/>
</dbReference>
<dbReference type="RefSeq" id="WP_344260665.1">
    <property type="nucleotide sequence ID" value="NZ_BAAAMJ010000016.1"/>
</dbReference>
<feature type="region of interest" description="Disordered" evidence="1">
    <location>
        <begin position="110"/>
        <end position="165"/>
    </location>
</feature>
<feature type="compositionally biased region" description="Basic and acidic residues" evidence="1">
    <location>
        <begin position="250"/>
        <end position="270"/>
    </location>
</feature>
<feature type="region of interest" description="Disordered" evidence="1">
    <location>
        <begin position="243"/>
        <end position="270"/>
    </location>
</feature>
<dbReference type="InterPro" id="IPR027275">
    <property type="entry name" value="PRC-brl_dom"/>
</dbReference>
<gene>
    <name evidence="4" type="ORF">GCM10009716_20440</name>
</gene>
<proteinExistence type="predicted"/>
<evidence type="ECO:0000313" key="4">
    <source>
        <dbReference type="EMBL" id="GAA1910502.1"/>
    </source>
</evidence>
<evidence type="ECO:0000259" key="2">
    <source>
        <dbReference type="Pfam" id="PF05239"/>
    </source>
</evidence>
<evidence type="ECO:0000259" key="3">
    <source>
        <dbReference type="Pfam" id="PF09557"/>
    </source>
</evidence>
<dbReference type="Gene3D" id="3.90.50.10">
    <property type="entry name" value="Photosynthetic Reaction Center, subunit H, domain 2"/>
    <property type="match status" value="1"/>
</dbReference>
<feature type="domain" description="DUF2382" evidence="3">
    <location>
        <begin position="147"/>
        <end position="258"/>
    </location>
</feature>